<reference evidence="1 2" key="1">
    <citation type="submission" date="2012-08" db="EMBL/GenBank/DDBJ databases">
        <title>Oryza genome evolution.</title>
        <authorList>
            <person name="Wing R.A."/>
        </authorList>
    </citation>
    <scope>NUCLEOTIDE SEQUENCE</scope>
</reference>
<dbReference type="HOGENOM" id="CLU_1995900_0_0_1"/>
<accession>A0A0D9XZ14</accession>
<reference evidence="2" key="2">
    <citation type="submission" date="2013-12" db="EMBL/GenBank/DDBJ databases">
        <authorList>
            <person name="Yu Y."/>
            <person name="Lee S."/>
            <person name="de Baynast K."/>
            <person name="Wissotski M."/>
            <person name="Liu L."/>
            <person name="Talag J."/>
            <person name="Goicoechea J."/>
            <person name="Angelova A."/>
            <person name="Jetty R."/>
            <person name="Kudrna D."/>
            <person name="Golser W."/>
            <person name="Rivera L."/>
            <person name="Zhang J."/>
            <person name="Wing R."/>
        </authorList>
    </citation>
    <scope>NUCLEOTIDE SEQUENCE</scope>
</reference>
<evidence type="ECO:0000313" key="2">
    <source>
        <dbReference type="Proteomes" id="UP000032180"/>
    </source>
</evidence>
<name>A0A0D9XZ14_9ORYZ</name>
<dbReference type="Gramene" id="LPERR12G09090.1">
    <property type="protein sequence ID" value="LPERR12G09090.1"/>
    <property type="gene ID" value="LPERR12G09090"/>
</dbReference>
<dbReference type="AlphaFoldDB" id="A0A0D9XZ14"/>
<dbReference type="Proteomes" id="UP000032180">
    <property type="component" value="Chromosome 12"/>
</dbReference>
<evidence type="ECO:0000313" key="1">
    <source>
        <dbReference type="EnsemblPlants" id="LPERR12G09090.1"/>
    </source>
</evidence>
<protein>
    <submittedName>
        <fullName evidence="1">Uncharacterized protein</fullName>
    </submittedName>
</protein>
<sequence length="125" mass="14390">MTDWVLWTPYENQYILGRAPQGIAILCTRGHLSWKTTRHLVFDVHVEPYHAHIVMKQFGMYHHHPSSACRQLDESLHTYSRKGLELSYEGAIVQKFAPMVVLWTDAANDPFFGTTPTMAPHTRPT</sequence>
<keyword evidence="2" id="KW-1185">Reference proteome</keyword>
<dbReference type="EnsemblPlants" id="LPERR12G09090.1">
    <property type="protein sequence ID" value="LPERR12G09090.1"/>
    <property type="gene ID" value="LPERR12G09090"/>
</dbReference>
<organism evidence="1 2">
    <name type="scientific">Leersia perrieri</name>
    <dbReference type="NCBI Taxonomy" id="77586"/>
    <lineage>
        <taxon>Eukaryota</taxon>
        <taxon>Viridiplantae</taxon>
        <taxon>Streptophyta</taxon>
        <taxon>Embryophyta</taxon>
        <taxon>Tracheophyta</taxon>
        <taxon>Spermatophyta</taxon>
        <taxon>Magnoliopsida</taxon>
        <taxon>Liliopsida</taxon>
        <taxon>Poales</taxon>
        <taxon>Poaceae</taxon>
        <taxon>BOP clade</taxon>
        <taxon>Oryzoideae</taxon>
        <taxon>Oryzeae</taxon>
        <taxon>Oryzinae</taxon>
        <taxon>Leersia</taxon>
    </lineage>
</organism>
<reference evidence="1" key="3">
    <citation type="submission" date="2015-04" db="UniProtKB">
        <authorList>
            <consortium name="EnsemblPlants"/>
        </authorList>
    </citation>
    <scope>IDENTIFICATION</scope>
</reference>
<proteinExistence type="predicted"/>